<evidence type="ECO:0000256" key="7">
    <source>
        <dbReference type="ARBA" id="ARBA00023157"/>
    </source>
</evidence>
<dbReference type="GO" id="GO:0140824">
    <property type="term" value="F:thioredoxin-dependent peroxiredoxin activity"/>
    <property type="evidence" value="ECO:0007669"/>
    <property type="project" value="UniProtKB-EC"/>
</dbReference>
<dbReference type="InterPro" id="IPR050924">
    <property type="entry name" value="Peroxiredoxin_BCP/PrxQ"/>
</dbReference>
<dbReference type="CDD" id="cd03017">
    <property type="entry name" value="PRX_BCP"/>
    <property type="match status" value="1"/>
</dbReference>
<comment type="function">
    <text evidence="1">Thiol-specific peroxidase that catalyzes the reduction of hydrogen peroxide and organic hydroperoxides to water and alcohols, respectively. Plays a role in cell protection against oxidative stress by detoxifying peroxides and as sensor of hydrogen peroxide-mediated signaling events.</text>
</comment>
<evidence type="ECO:0000256" key="10">
    <source>
        <dbReference type="ARBA" id="ARBA00038489"/>
    </source>
</evidence>
<evidence type="ECO:0000256" key="9">
    <source>
        <dbReference type="ARBA" id="ARBA00032824"/>
    </source>
</evidence>
<gene>
    <name evidence="14" type="primary">bcp</name>
    <name evidence="14" type="ORF">SK069_10475</name>
</gene>
<dbReference type="EMBL" id="JAXAVX010000004">
    <property type="protein sequence ID" value="MDX8152019.1"/>
    <property type="molecule type" value="Genomic_DNA"/>
</dbReference>
<dbReference type="EC" id="1.11.1.24" evidence="3"/>
<keyword evidence="15" id="KW-1185">Reference proteome</keyword>
<dbReference type="InterPro" id="IPR036249">
    <property type="entry name" value="Thioredoxin-like_sf"/>
</dbReference>
<evidence type="ECO:0000256" key="1">
    <source>
        <dbReference type="ARBA" id="ARBA00003330"/>
    </source>
</evidence>
<dbReference type="RefSeq" id="WP_319954174.1">
    <property type="nucleotide sequence ID" value="NZ_JAXAVX010000004.1"/>
</dbReference>
<sequence>MPLPEVGQPAPDFTLPAADGSTVTLSELRGTWVVVYFYPKASTPGCTTQACSIRDHRAEYARRHARVVGVSPDPVDKVARFVEKESLDFTLLADEDHAVCEAWGTWVEKSMYGRTYWGASRTTVIVDPEGVVAEVFPKISPKDHDAKVLKALDRLREV</sequence>
<keyword evidence="6 14" id="KW-0560">Oxidoreductase</keyword>
<protein>
    <recommendedName>
        <fullName evidence="3">thioredoxin-dependent peroxiredoxin</fullName>
        <ecNumber evidence="3">1.11.1.24</ecNumber>
    </recommendedName>
    <alternativeName>
        <fullName evidence="11">Bacterioferritin comigratory protein</fullName>
    </alternativeName>
    <alternativeName>
        <fullName evidence="9">Thioredoxin peroxidase</fullName>
    </alternativeName>
</protein>
<keyword evidence="5" id="KW-0049">Antioxidant</keyword>
<evidence type="ECO:0000256" key="6">
    <source>
        <dbReference type="ARBA" id="ARBA00023002"/>
    </source>
</evidence>
<name>A0ABU4VJK2_9ACTN</name>
<evidence type="ECO:0000256" key="12">
    <source>
        <dbReference type="ARBA" id="ARBA00049091"/>
    </source>
</evidence>
<evidence type="ECO:0000256" key="3">
    <source>
        <dbReference type="ARBA" id="ARBA00013017"/>
    </source>
</evidence>
<evidence type="ECO:0000256" key="2">
    <source>
        <dbReference type="ARBA" id="ARBA00011245"/>
    </source>
</evidence>
<evidence type="ECO:0000313" key="14">
    <source>
        <dbReference type="EMBL" id="MDX8152019.1"/>
    </source>
</evidence>
<evidence type="ECO:0000313" key="15">
    <source>
        <dbReference type="Proteomes" id="UP001277761"/>
    </source>
</evidence>
<evidence type="ECO:0000256" key="11">
    <source>
        <dbReference type="ARBA" id="ARBA00041373"/>
    </source>
</evidence>
<evidence type="ECO:0000256" key="4">
    <source>
        <dbReference type="ARBA" id="ARBA00022559"/>
    </source>
</evidence>
<dbReference type="Pfam" id="PF00578">
    <property type="entry name" value="AhpC-TSA"/>
    <property type="match status" value="1"/>
</dbReference>
<evidence type="ECO:0000259" key="13">
    <source>
        <dbReference type="PROSITE" id="PS51352"/>
    </source>
</evidence>
<comment type="caution">
    <text evidence="14">The sequence shown here is derived from an EMBL/GenBank/DDBJ whole genome shotgun (WGS) entry which is preliminary data.</text>
</comment>
<dbReference type="PROSITE" id="PS51352">
    <property type="entry name" value="THIOREDOXIN_2"/>
    <property type="match status" value="1"/>
</dbReference>
<proteinExistence type="inferred from homology"/>
<reference evidence="14 15" key="1">
    <citation type="submission" date="2023-11" db="EMBL/GenBank/DDBJ databases">
        <authorList>
            <person name="Xu M."/>
            <person name="Jiang T."/>
        </authorList>
    </citation>
    <scope>NUCLEOTIDE SEQUENCE [LARGE SCALE GENOMIC DNA]</scope>
    <source>
        <strain evidence="14 15">SD</strain>
    </source>
</reference>
<dbReference type="Gene3D" id="3.40.30.10">
    <property type="entry name" value="Glutaredoxin"/>
    <property type="match status" value="1"/>
</dbReference>
<dbReference type="Proteomes" id="UP001277761">
    <property type="component" value="Unassembled WGS sequence"/>
</dbReference>
<organism evidence="14 15">
    <name type="scientific">Patulibacter brassicae</name>
    <dbReference type="NCBI Taxonomy" id="1705717"/>
    <lineage>
        <taxon>Bacteria</taxon>
        <taxon>Bacillati</taxon>
        <taxon>Actinomycetota</taxon>
        <taxon>Thermoleophilia</taxon>
        <taxon>Solirubrobacterales</taxon>
        <taxon>Patulibacteraceae</taxon>
        <taxon>Patulibacter</taxon>
    </lineage>
</organism>
<dbReference type="PANTHER" id="PTHR42801:SF4">
    <property type="entry name" value="AHPC_TSA FAMILY PROTEIN"/>
    <property type="match status" value="1"/>
</dbReference>
<keyword evidence="4 14" id="KW-0575">Peroxidase</keyword>
<comment type="catalytic activity">
    <reaction evidence="12">
        <text>a hydroperoxide + [thioredoxin]-dithiol = an alcohol + [thioredoxin]-disulfide + H2O</text>
        <dbReference type="Rhea" id="RHEA:62620"/>
        <dbReference type="Rhea" id="RHEA-COMP:10698"/>
        <dbReference type="Rhea" id="RHEA-COMP:10700"/>
        <dbReference type="ChEBI" id="CHEBI:15377"/>
        <dbReference type="ChEBI" id="CHEBI:29950"/>
        <dbReference type="ChEBI" id="CHEBI:30879"/>
        <dbReference type="ChEBI" id="CHEBI:35924"/>
        <dbReference type="ChEBI" id="CHEBI:50058"/>
        <dbReference type="EC" id="1.11.1.24"/>
    </reaction>
</comment>
<dbReference type="InterPro" id="IPR000866">
    <property type="entry name" value="AhpC/TSA"/>
</dbReference>
<keyword evidence="7" id="KW-1015">Disulfide bond</keyword>
<dbReference type="SUPFAM" id="SSF52833">
    <property type="entry name" value="Thioredoxin-like"/>
    <property type="match status" value="1"/>
</dbReference>
<dbReference type="PANTHER" id="PTHR42801">
    <property type="entry name" value="THIOREDOXIN-DEPENDENT PEROXIDE REDUCTASE"/>
    <property type="match status" value="1"/>
</dbReference>
<dbReference type="PIRSF" id="PIRSF000239">
    <property type="entry name" value="AHPC"/>
    <property type="match status" value="1"/>
</dbReference>
<accession>A0ABU4VJK2</accession>
<keyword evidence="8" id="KW-0676">Redox-active center</keyword>
<comment type="subunit">
    <text evidence="2">Monomer.</text>
</comment>
<evidence type="ECO:0000256" key="8">
    <source>
        <dbReference type="ARBA" id="ARBA00023284"/>
    </source>
</evidence>
<evidence type="ECO:0000256" key="5">
    <source>
        <dbReference type="ARBA" id="ARBA00022862"/>
    </source>
</evidence>
<dbReference type="InterPro" id="IPR013766">
    <property type="entry name" value="Thioredoxin_domain"/>
</dbReference>
<dbReference type="InterPro" id="IPR024706">
    <property type="entry name" value="Peroxiredoxin_AhpC-typ"/>
</dbReference>
<dbReference type="NCBIfam" id="NF006960">
    <property type="entry name" value="PRK09437.1"/>
    <property type="match status" value="1"/>
</dbReference>
<feature type="domain" description="Thioredoxin" evidence="13">
    <location>
        <begin position="4"/>
        <end position="157"/>
    </location>
</feature>
<comment type="similarity">
    <text evidence="10">Belongs to the peroxiredoxin family. BCP/PrxQ subfamily.</text>
</comment>